<dbReference type="RefSeq" id="WP_187255586.1">
    <property type="nucleotide sequence ID" value="NZ_JBHULF010000006.1"/>
</dbReference>
<dbReference type="GO" id="GO:0016740">
    <property type="term" value="F:transferase activity"/>
    <property type="evidence" value="ECO:0007669"/>
    <property type="project" value="UniProtKB-KW"/>
</dbReference>
<dbReference type="Proteomes" id="UP000765802">
    <property type="component" value="Unassembled WGS sequence"/>
</dbReference>
<organism evidence="5 6">
    <name type="scientific">Flavihumibacter stibioxidans</name>
    <dbReference type="NCBI Taxonomy" id="1834163"/>
    <lineage>
        <taxon>Bacteria</taxon>
        <taxon>Pseudomonadati</taxon>
        <taxon>Bacteroidota</taxon>
        <taxon>Chitinophagia</taxon>
        <taxon>Chitinophagales</taxon>
        <taxon>Chitinophagaceae</taxon>
        <taxon>Flavihumibacter</taxon>
    </lineage>
</organism>
<protein>
    <submittedName>
        <fullName evidence="5">Glycosyl transferase family 2</fullName>
    </submittedName>
</protein>
<evidence type="ECO:0000256" key="3">
    <source>
        <dbReference type="ARBA" id="ARBA00022679"/>
    </source>
</evidence>
<comment type="similarity">
    <text evidence="1">Belongs to the glycosyltransferase 2 family.</text>
</comment>
<dbReference type="Gene3D" id="3.90.550.10">
    <property type="entry name" value="Spore Coat Polysaccharide Biosynthesis Protein SpsA, Chain A"/>
    <property type="match status" value="1"/>
</dbReference>
<feature type="transmembrane region" description="Helical" evidence="4">
    <location>
        <begin position="349"/>
        <end position="369"/>
    </location>
</feature>
<dbReference type="EMBL" id="MBUA01000001">
    <property type="protein sequence ID" value="MBC6490268.1"/>
    <property type="molecule type" value="Genomic_DNA"/>
</dbReference>
<keyword evidence="4" id="KW-0472">Membrane</keyword>
<dbReference type="Pfam" id="PF13641">
    <property type="entry name" value="Glyco_tranf_2_3"/>
    <property type="match status" value="1"/>
</dbReference>
<feature type="transmembrane region" description="Helical" evidence="4">
    <location>
        <begin position="12"/>
        <end position="32"/>
    </location>
</feature>
<dbReference type="PANTHER" id="PTHR43630:SF1">
    <property type="entry name" value="POLY-BETA-1,6-N-ACETYL-D-GLUCOSAMINE SYNTHASE"/>
    <property type="match status" value="1"/>
</dbReference>
<dbReference type="InterPro" id="IPR029044">
    <property type="entry name" value="Nucleotide-diphossugar_trans"/>
</dbReference>
<comment type="caution">
    <text evidence="5">The sequence shown here is derived from an EMBL/GenBank/DDBJ whole genome shotgun (WGS) entry which is preliminary data.</text>
</comment>
<evidence type="ECO:0000313" key="5">
    <source>
        <dbReference type="EMBL" id="MBC6490268.1"/>
    </source>
</evidence>
<evidence type="ECO:0000256" key="2">
    <source>
        <dbReference type="ARBA" id="ARBA00022676"/>
    </source>
</evidence>
<keyword evidence="2" id="KW-0328">Glycosyltransferase</keyword>
<name>A0ABR7M6M2_9BACT</name>
<proteinExistence type="inferred from homology"/>
<gene>
    <name evidence="5" type="ORF">BC349_04790</name>
</gene>
<evidence type="ECO:0000313" key="6">
    <source>
        <dbReference type="Proteomes" id="UP000765802"/>
    </source>
</evidence>
<dbReference type="SUPFAM" id="SSF53448">
    <property type="entry name" value="Nucleotide-diphospho-sugar transferases"/>
    <property type="match status" value="1"/>
</dbReference>
<keyword evidence="4" id="KW-1133">Transmembrane helix</keyword>
<keyword evidence="3 5" id="KW-0808">Transferase</keyword>
<evidence type="ECO:0000256" key="1">
    <source>
        <dbReference type="ARBA" id="ARBA00006739"/>
    </source>
</evidence>
<reference evidence="5 6" key="1">
    <citation type="submission" date="2016-07" db="EMBL/GenBank/DDBJ databases">
        <title>Genome analysis of Flavihumibacter stibioxidans YS-17.</title>
        <authorList>
            <person name="Shi K."/>
            <person name="Han Y."/>
            <person name="Wang G."/>
        </authorList>
    </citation>
    <scope>NUCLEOTIDE SEQUENCE [LARGE SCALE GENOMIC DNA]</scope>
    <source>
        <strain evidence="5 6">YS-17</strain>
    </source>
</reference>
<accession>A0ABR7M6M2</accession>
<evidence type="ECO:0000256" key="4">
    <source>
        <dbReference type="SAM" id="Phobius"/>
    </source>
</evidence>
<feature type="transmembrane region" description="Helical" evidence="4">
    <location>
        <begin position="301"/>
        <end position="329"/>
    </location>
</feature>
<keyword evidence="4" id="KW-0812">Transmembrane</keyword>
<dbReference type="PANTHER" id="PTHR43630">
    <property type="entry name" value="POLY-BETA-1,6-N-ACETYL-D-GLUCOSAMINE SYNTHASE"/>
    <property type="match status" value="1"/>
</dbReference>
<sequence>MDLPQITLNWWLIAFIAFCLVTLIQLIYYWGIFSRLAFFKPKPKEQSQQHPVSVVICARDEAANLARNLPGVLFQQYPSTHELVVVNHNSQDDTRYLLEEFRKTFKGLEIVNLEHEAKGIPGKKYPLSMGIREANHEILLLTDADCVPASEHWLYKMQDAYQPGIEVVLGYGAYQKRPGLLNKLIRFETYHTALQYFSYALAGMPYMGVGRNLSYKRQLFLENKGFSSINHLPGGDDDLFIHKIARKDNTAVVIDPEAFTLSEAKKTFGDWMRQKERHYSTGKYYSGKFKFLLGMYSGSQFLFYPLFVLSLIFFSWKLALAVFGLRFITQGIISYKCMQRLREKDLWPWWWLLDIWMFLYYCIFAPALWRKPRQNWI</sequence>
<keyword evidence="6" id="KW-1185">Reference proteome</keyword>